<dbReference type="PANTHER" id="PTHR10928">
    <property type="entry name" value="SUPPRESSOR OF FUSED"/>
    <property type="match status" value="1"/>
</dbReference>
<protein>
    <recommendedName>
        <fullName evidence="1">Suppressor of fused-like domain-containing protein</fullName>
    </recommendedName>
</protein>
<proteinExistence type="predicted"/>
<dbReference type="EMBL" id="JAGGMR010000001">
    <property type="protein sequence ID" value="MBP2193670.1"/>
    <property type="molecule type" value="Genomic_DNA"/>
</dbReference>
<evidence type="ECO:0000259" key="1">
    <source>
        <dbReference type="Pfam" id="PF05076"/>
    </source>
</evidence>
<dbReference type="InterPro" id="IPR037181">
    <property type="entry name" value="SUFU_N"/>
</dbReference>
<name>A0ABS4QR77_9NOCA</name>
<feature type="domain" description="Suppressor of fused-like" evidence="1">
    <location>
        <begin position="36"/>
        <end position="198"/>
    </location>
</feature>
<dbReference type="InterPro" id="IPR007768">
    <property type="entry name" value="Suppressor_of_fused"/>
</dbReference>
<dbReference type="PANTHER" id="PTHR10928:SF2">
    <property type="entry name" value="SUPPRESSOR OF FUSED HOMOLOG"/>
    <property type="match status" value="1"/>
</dbReference>
<organism evidence="2 3">
    <name type="scientific">Nocardia goodfellowii</name>
    <dbReference type="NCBI Taxonomy" id="882446"/>
    <lineage>
        <taxon>Bacteria</taxon>
        <taxon>Bacillati</taxon>
        <taxon>Actinomycetota</taxon>
        <taxon>Actinomycetes</taxon>
        <taxon>Mycobacteriales</taxon>
        <taxon>Nocardiaceae</taxon>
        <taxon>Nocardia</taxon>
    </lineage>
</organism>
<dbReference type="RefSeq" id="WP_209896892.1">
    <property type="nucleotide sequence ID" value="NZ_JAGGMR010000001.1"/>
</dbReference>
<keyword evidence="3" id="KW-1185">Reference proteome</keyword>
<reference evidence="2 3" key="1">
    <citation type="submission" date="2021-03" db="EMBL/GenBank/DDBJ databases">
        <title>Sequencing the genomes of 1000 actinobacteria strains.</title>
        <authorList>
            <person name="Klenk H.-P."/>
        </authorList>
    </citation>
    <scope>NUCLEOTIDE SEQUENCE [LARGE SCALE GENOMIC DNA]</scope>
    <source>
        <strain evidence="2 3">DSM 45516</strain>
    </source>
</reference>
<dbReference type="Proteomes" id="UP001519325">
    <property type="component" value="Unassembled WGS sequence"/>
</dbReference>
<sequence>MSDASGWAAIDDALQRLYGNSRPFHLGTKQPWALGGPDPLDGISIFTRTEPVPHWHYIGYGMSELYEKESSNPEISGWGFEFTVRVAMRAGDAQPPMWAAVLLQSLARYVCDSGKWFEAGHTMKAAGPIGGEDSALRAMAFTLDPELGAIETPHGSVEFLQVVGLTLAEYEAARGGNGAAVLAFLGNQLPLHVTDVGRGTLIGQ</sequence>
<gene>
    <name evidence="2" type="ORF">BJ987_006571</name>
</gene>
<accession>A0ABS4QR77</accession>
<dbReference type="InterPro" id="IPR020941">
    <property type="entry name" value="SUFU-like_domain"/>
</dbReference>
<comment type="caution">
    <text evidence="2">The sequence shown here is derived from an EMBL/GenBank/DDBJ whole genome shotgun (WGS) entry which is preliminary data.</text>
</comment>
<dbReference type="Pfam" id="PF05076">
    <property type="entry name" value="SUFU"/>
    <property type="match status" value="1"/>
</dbReference>
<evidence type="ECO:0000313" key="2">
    <source>
        <dbReference type="EMBL" id="MBP2193670.1"/>
    </source>
</evidence>
<evidence type="ECO:0000313" key="3">
    <source>
        <dbReference type="Proteomes" id="UP001519325"/>
    </source>
</evidence>
<dbReference type="SUPFAM" id="SSF103359">
    <property type="entry name" value="Suppressor of Fused, N-terminal domain"/>
    <property type="match status" value="1"/>
</dbReference>